<evidence type="ECO:0000256" key="1">
    <source>
        <dbReference type="ARBA" id="ARBA00009437"/>
    </source>
</evidence>
<dbReference type="EMBL" id="CP022423">
    <property type="protein sequence ID" value="ASM78360.1"/>
    <property type="molecule type" value="Genomic_DNA"/>
</dbReference>
<proteinExistence type="inferred from homology"/>
<keyword evidence="4" id="KW-0804">Transcription</keyword>
<dbReference type="Pfam" id="PF00126">
    <property type="entry name" value="HTH_1"/>
    <property type="match status" value="1"/>
</dbReference>
<dbReference type="FunFam" id="1.10.10.10:FF:000001">
    <property type="entry name" value="LysR family transcriptional regulator"/>
    <property type="match status" value="1"/>
</dbReference>
<name>A0A221KHT7_VITFI</name>
<dbReference type="Gene3D" id="1.10.10.10">
    <property type="entry name" value="Winged helix-like DNA-binding domain superfamily/Winged helix DNA-binding domain"/>
    <property type="match status" value="1"/>
</dbReference>
<dbReference type="PANTHER" id="PTHR30537:SF5">
    <property type="entry name" value="HTH-TYPE TRANSCRIPTIONAL ACTIVATOR TTDR-RELATED"/>
    <property type="match status" value="1"/>
</dbReference>
<dbReference type="PRINTS" id="PR00039">
    <property type="entry name" value="HTHLYSR"/>
</dbReference>
<dbReference type="InterPro" id="IPR005119">
    <property type="entry name" value="LysR_subst-bd"/>
</dbReference>
<keyword evidence="7" id="KW-1185">Reference proteome</keyword>
<gene>
    <name evidence="6" type="ORF">VITFI_CDS2583</name>
</gene>
<evidence type="ECO:0000256" key="4">
    <source>
        <dbReference type="ARBA" id="ARBA00023163"/>
    </source>
</evidence>
<reference evidence="6 7" key="1">
    <citation type="submission" date="2017-07" db="EMBL/GenBank/DDBJ databases">
        <title>Complete Genome Sequence of the cosmetic ferment Vitreoscilla filiformis (ATCC15551).</title>
        <authorList>
            <person name="Contreras S."/>
            <person name="Sagory-Zalkind P."/>
            <person name="Blanquart H."/>
            <person name="Iltis A."/>
            <person name="Morand S.C."/>
        </authorList>
    </citation>
    <scope>NUCLEOTIDE SEQUENCE [LARGE SCALE GENOMIC DNA]</scope>
    <source>
        <strain evidence="6 7">ATCC 15551</strain>
    </source>
</reference>
<evidence type="ECO:0000313" key="6">
    <source>
        <dbReference type="EMBL" id="ASM78360.1"/>
    </source>
</evidence>
<dbReference type="InterPro" id="IPR036388">
    <property type="entry name" value="WH-like_DNA-bd_sf"/>
</dbReference>
<evidence type="ECO:0000313" key="7">
    <source>
        <dbReference type="Proteomes" id="UP000199729"/>
    </source>
</evidence>
<dbReference type="SUPFAM" id="SSF46785">
    <property type="entry name" value="Winged helix' DNA-binding domain"/>
    <property type="match status" value="1"/>
</dbReference>
<dbReference type="GO" id="GO:0003700">
    <property type="term" value="F:DNA-binding transcription factor activity"/>
    <property type="evidence" value="ECO:0007669"/>
    <property type="project" value="InterPro"/>
</dbReference>
<accession>A0A221KHT7</accession>
<dbReference type="PANTHER" id="PTHR30537">
    <property type="entry name" value="HTH-TYPE TRANSCRIPTIONAL REGULATOR"/>
    <property type="match status" value="1"/>
</dbReference>
<evidence type="ECO:0000256" key="3">
    <source>
        <dbReference type="ARBA" id="ARBA00023125"/>
    </source>
</evidence>
<dbReference type="OrthoDB" id="9178040at2"/>
<dbReference type="InterPro" id="IPR058163">
    <property type="entry name" value="LysR-type_TF_proteobact-type"/>
</dbReference>
<organism evidence="6 7">
    <name type="scientific">Vitreoscilla filiformis</name>
    <dbReference type="NCBI Taxonomy" id="63"/>
    <lineage>
        <taxon>Bacteria</taxon>
        <taxon>Pseudomonadati</taxon>
        <taxon>Pseudomonadota</taxon>
        <taxon>Betaproteobacteria</taxon>
        <taxon>Neisseriales</taxon>
        <taxon>Neisseriaceae</taxon>
        <taxon>Vitreoscilla</taxon>
    </lineage>
</organism>
<keyword evidence="3" id="KW-0238">DNA-binding</keyword>
<evidence type="ECO:0000256" key="2">
    <source>
        <dbReference type="ARBA" id="ARBA00023015"/>
    </source>
</evidence>
<comment type="similarity">
    <text evidence="1">Belongs to the LysR transcriptional regulatory family.</text>
</comment>
<dbReference type="GO" id="GO:0006351">
    <property type="term" value="P:DNA-templated transcription"/>
    <property type="evidence" value="ECO:0007669"/>
    <property type="project" value="TreeGrafter"/>
</dbReference>
<dbReference type="SUPFAM" id="SSF53850">
    <property type="entry name" value="Periplasmic binding protein-like II"/>
    <property type="match status" value="1"/>
</dbReference>
<feature type="domain" description="HTH lysR-type" evidence="5">
    <location>
        <begin position="1"/>
        <end position="59"/>
    </location>
</feature>
<sequence>MDKLTALQTFCMVVEKRSFSGAAIQLGLSRSAVSKNIRELEEYLGVTLIRRSTRHVSITDEGEIYYDRVQHLLTQMRNTDDFLRSSGTTLSGKLRISVPMSLGLTCLIPLILEFRARHPDITLDLMLSDEKVDLLAQSYDVAIRGSTQKLTDANIMMRTIGQFDHVLCASPVYLADRQSPLSPQDLVKHNCLSYSNSGIPTRWEFENAGHQCGVTINASINCNNSLALRYAALQGLGIVRIPEVIVREDIAAGRLQPVMTSWRSPCVKIFVLYPCIPSVPRRLRAFIDFLAQRFNHRNAPDVTVGAVSAQ</sequence>
<keyword evidence="2" id="KW-0805">Transcription regulation</keyword>
<dbReference type="PROSITE" id="PS50931">
    <property type="entry name" value="HTH_LYSR"/>
    <property type="match status" value="1"/>
</dbReference>
<protein>
    <submittedName>
        <fullName evidence="6">Transcriptional regulator</fullName>
    </submittedName>
</protein>
<dbReference type="Pfam" id="PF03466">
    <property type="entry name" value="LysR_substrate"/>
    <property type="match status" value="1"/>
</dbReference>
<dbReference type="InterPro" id="IPR036390">
    <property type="entry name" value="WH_DNA-bd_sf"/>
</dbReference>
<dbReference type="GO" id="GO:0043565">
    <property type="term" value="F:sequence-specific DNA binding"/>
    <property type="evidence" value="ECO:0007669"/>
    <property type="project" value="TreeGrafter"/>
</dbReference>
<dbReference type="CDD" id="cd08422">
    <property type="entry name" value="PBP2_CrgA_like"/>
    <property type="match status" value="1"/>
</dbReference>
<dbReference type="Proteomes" id="UP000199729">
    <property type="component" value="Chromosome"/>
</dbReference>
<evidence type="ECO:0000259" key="5">
    <source>
        <dbReference type="PROSITE" id="PS50931"/>
    </source>
</evidence>
<dbReference type="KEGG" id="vff:VITFI_CDS2583"/>
<dbReference type="InterPro" id="IPR000847">
    <property type="entry name" value="LysR_HTH_N"/>
</dbReference>
<dbReference type="Gene3D" id="3.40.190.290">
    <property type="match status" value="1"/>
</dbReference>
<dbReference type="AlphaFoldDB" id="A0A221KHT7"/>
<dbReference type="RefSeq" id="WP_089417297.1">
    <property type="nucleotide sequence ID" value="NZ_CP022423.1"/>
</dbReference>